<dbReference type="OrthoDB" id="9808813at2"/>
<dbReference type="InterPro" id="IPR050116">
    <property type="entry name" value="DNA_polymerase-Y"/>
</dbReference>
<reference evidence="9 10" key="1">
    <citation type="submission" date="2019-05" db="EMBL/GenBank/DDBJ databases">
        <title>Verrucobacter flavum gen. nov., sp. nov. a new member of the family Verrucomicrobiaceae.</title>
        <authorList>
            <person name="Szuroczki S."/>
            <person name="Abbaszade G."/>
            <person name="Szabo A."/>
            <person name="Felfoldi T."/>
            <person name="Schumann P."/>
            <person name="Boka K."/>
            <person name="Keki Z."/>
            <person name="Toumi M."/>
            <person name="Toth E."/>
        </authorList>
    </citation>
    <scope>NUCLEOTIDE SEQUENCE [LARGE SCALE GENOMIC DNA]</scope>
    <source>
        <strain evidence="9 10">MG-N-17</strain>
    </source>
</reference>
<organism evidence="9 10">
    <name type="scientific">Phragmitibacter flavus</name>
    <dbReference type="NCBI Taxonomy" id="2576071"/>
    <lineage>
        <taxon>Bacteria</taxon>
        <taxon>Pseudomonadati</taxon>
        <taxon>Verrucomicrobiota</taxon>
        <taxon>Verrucomicrobiia</taxon>
        <taxon>Verrucomicrobiales</taxon>
        <taxon>Verrucomicrobiaceae</taxon>
        <taxon>Phragmitibacter</taxon>
    </lineage>
</organism>
<dbReference type="Pfam" id="PF11799">
    <property type="entry name" value="IMS_C"/>
    <property type="match status" value="1"/>
</dbReference>
<dbReference type="PANTHER" id="PTHR11076">
    <property type="entry name" value="DNA REPAIR POLYMERASE UMUC / TRANSFERASE FAMILY MEMBER"/>
    <property type="match status" value="1"/>
</dbReference>
<evidence type="ECO:0000313" key="10">
    <source>
        <dbReference type="Proteomes" id="UP000306196"/>
    </source>
</evidence>
<keyword evidence="6" id="KW-0460">Magnesium</keyword>
<keyword evidence="7" id="KW-0234">DNA repair</keyword>
<dbReference type="Gene3D" id="1.10.150.20">
    <property type="entry name" value="5' to 3' exonuclease, C-terminal subdomain"/>
    <property type="match status" value="1"/>
</dbReference>
<dbReference type="GO" id="GO:0006281">
    <property type="term" value="P:DNA repair"/>
    <property type="evidence" value="ECO:0007669"/>
    <property type="project" value="UniProtKB-KW"/>
</dbReference>
<evidence type="ECO:0000256" key="6">
    <source>
        <dbReference type="ARBA" id="ARBA00022842"/>
    </source>
</evidence>
<proteinExistence type="inferred from homology"/>
<comment type="caution">
    <text evidence="9">The sequence shown here is derived from an EMBL/GenBank/DDBJ whole genome shotgun (WGS) entry which is preliminary data.</text>
</comment>
<accession>A0A5R8KKV7</accession>
<protein>
    <submittedName>
        <fullName evidence="9">ImpB/mucB/samB family protein</fullName>
    </submittedName>
</protein>
<dbReference type="AlphaFoldDB" id="A0A5R8KKV7"/>
<keyword evidence="3" id="KW-0548">Nucleotidyltransferase</keyword>
<feature type="domain" description="UmuC" evidence="8">
    <location>
        <begin position="6"/>
        <end position="189"/>
    </location>
</feature>
<evidence type="ECO:0000256" key="1">
    <source>
        <dbReference type="ARBA" id="ARBA00010945"/>
    </source>
</evidence>
<dbReference type="Gene3D" id="3.30.70.270">
    <property type="match status" value="1"/>
</dbReference>
<dbReference type="InterPro" id="IPR001126">
    <property type="entry name" value="UmuC"/>
</dbReference>
<dbReference type="PROSITE" id="PS50173">
    <property type="entry name" value="UMUC"/>
    <property type="match status" value="1"/>
</dbReference>
<sequence length="435" mass="48517">MVDHRILFIDFNSYFASVEQQMRPELRGRPVAVVPVITDSTCAIAASYEAKAFGVKTGTRIGDAKKMCPGLVCVLAQHDAYVHFHGKLKKEIDRHIPILRVESIDEMSCELYGRFHEESAAVELAQAIKAGIAENVGVCLTSSIGISTNRFLAKVASDMVKPNGITVLHPSQMPDRLNGLKLRDLPGIGRNMETRLYAKGITTIWQLWHCAPKQAGGLWGSVEGERFWHALHGREVERAETVRRMITHSHVLGPVDRPLARAENVGRRLLLKAASRMRKLNMKATHLDISVRVERGERLEGSVRFSPVCDSFALLKIFGELWAKVVRDRPAHLKKVSLALHGLVPVEAAEQLSLFPAENGVDARSPQQRELRERLSQVLDNVTQRFGRDALTLGLTESDGSSFTGTKIAFNRIPETSDFEQWQEKEARREATGPL</sequence>
<dbReference type="InterPro" id="IPR043128">
    <property type="entry name" value="Rev_trsase/Diguanyl_cyclase"/>
</dbReference>
<evidence type="ECO:0000256" key="3">
    <source>
        <dbReference type="ARBA" id="ARBA00022695"/>
    </source>
</evidence>
<evidence type="ECO:0000313" key="9">
    <source>
        <dbReference type="EMBL" id="TLD72269.1"/>
    </source>
</evidence>
<dbReference type="InterPro" id="IPR017961">
    <property type="entry name" value="DNA_pol_Y-fam_little_finger"/>
</dbReference>
<evidence type="ECO:0000256" key="2">
    <source>
        <dbReference type="ARBA" id="ARBA00022679"/>
    </source>
</evidence>
<dbReference type="GO" id="GO:0009432">
    <property type="term" value="P:SOS response"/>
    <property type="evidence" value="ECO:0007669"/>
    <property type="project" value="TreeGrafter"/>
</dbReference>
<keyword evidence="4" id="KW-0479">Metal-binding</keyword>
<dbReference type="Proteomes" id="UP000306196">
    <property type="component" value="Unassembled WGS sequence"/>
</dbReference>
<evidence type="ECO:0000256" key="5">
    <source>
        <dbReference type="ARBA" id="ARBA00022763"/>
    </source>
</evidence>
<name>A0A5R8KKV7_9BACT</name>
<dbReference type="CDD" id="cd00424">
    <property type="entry name" value="PolY"/>
    <property type="match status" value="1"/>
</dbReference>
<keyword evidence="5" id="KW-0227">DNA damage</keyword>
<dbReference type="GO" id="GO:0003684">
    <property type="term" value="F:damaged DNA binding"/>
    <property type="evidence" value="ECO:0007669"/>
    <property type="project" value="InterPro"/>
</dbReference>
<dbReference type="FunFam" id="3.40.1170.60:FF:000003">
    <property type="entry name" value="DNA polymerase eta"/>
    <property type="match status" value="1"/>
</dbReference>
<keyword evidence="10" id="KW-1185">Reference proteome</keyword>
<dbReference type="Gene3D" id="3.40.1170.60">
    <property type="match status" value="1"/>
</dbReference>
<keyword evidence="2" id="KW-0808">Transferase</keyword>
<evidence type="ECO:0000256" key="7">
    <source>
        <dbReference type="ARBA" id="ARBA00023204"/>
    </source>
</evidence>
<dbReference type="InterPro" id="IPR043502">
    <property type="entry name" value="DNA/RNA_pol_sf"/>
</dbReference>
<dbReference type="EMBL" id="VAUV01000002">
    <property type="protein sequence ID" value="TLD72269.1"/>
    <property type="molecule type" value="Genomic_DNA"/>
</dbReference>
<evidence type="ECO:0000259" key="8">
    <source>
        <dbReference type="PROSITE" id="PS50173"/>
    </source>
</evidence>
<dbReference type="PANTHER" id="PTHR11076:SF34">
    <property type="entry name" value="PROTEIN UMUC"/>
    <property type="match status" value="1"/>
</dbReference>
<dbReference type="GO" id="GO:0005829">
    <property type="term" value="C:cytosol"/>
    <property type="evidence" value="ECO:0007669"/>
    <property type="project" value="TreeGrafter"/>
</dbReference>
<dbReference type="GO" id="GO:0003887">
    <property type="term" value="F:DNA-directed DNA polymerase activity"/>
    <property type="evidence" value="ECO:0007669"/>
    <property type="project" value="TreeGrafter"/>
</dbReference>
<comment type="similarity">
    <text evidence="1">Belongs to the DNA polymerase type-Y family.</text>
</comment>
<gene>
    <name evidence="9" type="ORF">FEM03_02625</name>
</gene>
<dbReference type="Pfam" id="PF00817">
    <property type="entry name" value="IMS"/>
    <property type="match status" value="1"/>
</dbReference>
<dbReference type="GO" id="GO:0042276">
    <property type="term" value="P:error-prone translesion synthesis"/>
    <property type="evidence" value="ECO:0007669"/>
    <property type="project" value="TreeGrafter"/>
</dbReference>
<dbReference type="SUPFAM" id="SSF56672">
    <property type="entry name" value="DNA/RNA polymerases"/>
    <property type="match status" value="1"/>
</dbReference>
<dbReference type="GO" id="GO:0046872">
    <property type="term" value="F:metal ion binding"/>
    <property type="evidence" value="ECO:0007669"/>
    <property type="project" value="UniProtKB-KW"/>
</dbReference>
<dbReference type="RefSeq" id="WP_138084626.1">
    <property type="nucleotide sequence ID" value="NZ_VAUV01000002.1"/>
</dbReference>
<evidence type="ECO:0000256" key="4">
    <source>
        <dbReference type="ARBA" id="ARBA00022723"/>
    </source>
</evidence>